<dbReference type="EMBL" id="CP022355">
    <property type="protein sequence ID" value="ASK78672.1"/>
    <property type="molecule type" value="Genomic_DNA"/>
</dbReference>
<dbReference type="GO" id="GO:0046938">
    <property type="term" value="P:phytochelatin biosynthetic process"/>
    <property type="evidence" value="ECO:0007669"/>
    <property type="project" value="InterPro"/>
</dbReference>
<keyword evidence="7" id="KW-1185">Reference proteome</keyword>
<evidence type="ECO:0000313" key="7">
    <source>
        <dbReference type="Proteomes" id="UP000242175"/>
    </source>
</evidence>
<accession>A0A220VER4</accession>
<dbReference type="SUPFAM" id="SSF54001">
    <property type="entry name" value="Cysteine proteinases"/>
    <property type="match status" value="1"/>
</dbReference>
<name>A0A220VER4_9GAMM</name>
<sequence>MCSYAKVPKFKPGLISLNSKEGQLIFEQTTYKNSFWQLIPYFITQKNLSFCGPASIAMTLNALKLDPPALTEENLNNYKMFDQDNIFNIKVNKIIKKNKIKKSGMTLNEMFEVLNTFNLKNKIYYGSDINEKQFIEIIIQAILKNKIVIINYCRKYIRNTTSCGHFSPVGAYNAHKKMFLILDVSRYKYQPTWIPQQKLFTAISKGVDSESKKSRGFIISYKE</sequence>
<gene>
    <name evidence="6" type="ORF">CF386_06480</name>
</gene>
<evidence type="ECO:0000256" key="3">
    <source>
        <dbReference type="ARBA" id="ARBA00022679"/>
    </source>
</evidence>
<dbReference type="PANTHER" id="PTHR33447:SF20">
    <property type="entry name" value="GLUTATHIONE GAMMA-GLUTAMYLCYSTEINYLTRANSFERASE"/>
    <property type="match status" value="1"/>
</dbReference>
<dbReference type="GO" id="GO:0016756">
    <property type="term" value="F:glutathione gamma-glutamylcysteinyltransferase activity"/>
    <property type="evidence" value="ECO:0007669"/>
    <property type="project" value="UniProtKB-EC"/>
</dbReference>
<keyword evidence="2" id="KW-0104">Cadmium</keyword>
<evidence type="ECO:0000256" key="1">
    <source>
        <dbReference type="ARBA" id="ARBA00012468"/>
    </source>
</evidence>
<dbReference type="GO" id="GO:0046872">
    <property type="term" value="F:metal ion binding"/>
    <property type="evidence" value="ECO:0007669"/>
    <property type="project" value="UniProtKB-KW"/>
</dbReference>
<feature type="domain" description="Peptidase C83" evidence="5">
    <location>
        <begin position="1"/>
        <end position="223"/>
    </location>
</feature>
<dbReference type="InterPro" id="IPR038156">
    <property type="entry name" value="PCS_N_sf"/>
</dbReference>
<proteinExistence type="predicted"/>
<evidence type="ECO:0000259" key="5">
    <source>
        <dbReference type="PROSITE" id="PS51443"/>
    </source>
</evidence>
<dbReference type="OrthoDB" id="8560621at2"/>
<dbReference type="PANTHER" id="PTHR33447">
    <property type="entry name" value="GLUTATHIONE GAMMA-GLUTAMYLCYSTEINYLTRANSFERASE"/>
    <property type="match status" value="1"/>
</dbReference>
<reference evidence="6 7" key="1">
    <citation type="journal article" date="2016" name="Int. J. Syst. Evol. Microbiol.">
        <title>Paraphotobacterium marinum gen. nov., sp. nov., a member of the family Vibrionaceae, isolated from surface seawater.</title>
        <authorList>
            <person name="Huang Z."/>
            <person name="Dong C."/>
            <person name="Shao Z."/>
        </authorList>
    </citation>
    <scope>NUCLEOTIDE SEQUENCE [LARGE SCALE GENOMIC DNA]</scope>
    <source>
        <strain evidence="6 7">NSCS20N07D</strain>
    </source>
</reference>
<dbReference type="AlphaFoldDB" id="A0A220VER4"/>
<dbReference type="RefSeq" id="WP_089073580.1">
    <property type="nucleotide sequence ID" value="NZ_CP022355.1"/>
</dbReference>
<evidence type="ECO:0000256" key="4">
    <source>
        <dbReference type="ARBA" id="ARBA00022723"/>
    </source>
</evidence>
<dbReference type="InterPro" id="IPR038765">
    <property type="entry name" value="Papain-like_cys_pep_sf"/>
</dbReference>
<dbReference type="Gene3D" id="3.90.70.30">
    <property type="entry name" value="Phytochelatin synthase, N-terminal domain"/>
    <property type="match status" value="1"/>
</dbReference>
<keyword evidence="3" id="KW-0808">Transferase</keyword>
<keyword evidence="4" id="KW-0479">Metal-binding</keyword>
<dbReference type="GO" id="GO:0010038">
    <property type="term" value="P:response to metal ion"/>
    <property type="evidence" value="ECO:0007669"/>
    <property type="project" value="InterPro"/>
</dbReference>
<dbReference type="Pfam" id="PF05023">
    <property type="entry name" value="Phytochelatin"/>
    <property type="match status" value="1"/>
</dbReference>
<protein>
    <recommendedName>
        <fullName evidence="1">glutathione gamma-glutamylcysteinyltransferase</fullName>
        <ecNumber evidence="1">2.3.2.15</ecNumber>
    </recommendedName>
</protein>
<dbReference type="PROSITE" id="PS51443">
    <property type="entry name" value="PCS"/>
    <property type="match status" value="1"/>
</dbReference>
<evidence type="ECO:0000256" key="2">
    <source>
        <dbReference type="ARBA" id="ARBA00022539"/>
    </source>
</evidence>
<evidence type="ECO:0000313" key="6">
    <source>
        <dbReference type="EMBL" id="ASK78672.1"/>
    </source>
</evidence>
<dbReference type="Proteomes" id="UP000242175">
    <property type="component" value="Chromosome large"/>
</dbReference>
<dbReference type="KEGG" id="pmai:CF386_06480"/>
<dbReference type="InterPro" id="IPR040409">
    <property type="entry name" value="PCS-like"/>
</dbReference>
<organism evidence="6 7">
    <name type="scientific">Paraphotobacterium marinum</name>
    <dbReference type="NCBI Taxonomy" id="1755811"/>
    <lineage>
        <taxon>Bacteria</taxon>
        <taxon>Pseudomonadati</taxon>
        <taxon>Pseudomonadota</taxon>
        <taxon>Gammaproteobacteria</taxon>
        <taxon>Vibrionales</taxon>
        <taxon>Vibrionaceae</taxon>
        <taxon>Paraphotobacterium</taxon>
    </lineage>
</organism>
<dbReference type="EC" id="2.3.2.15" evidence="1"/>
<dbReference type="InterPro" id="IPR007719">
    <property type="entry name" value="PCS_N"/>
</dbReference>